<organism evidence="2 3">
    <name type="scientific">Kitasatospora indigofera</name>
    <dbReference type="NCBI Taxonomy" id="67307"/>
    <lineage>
        <taxon>Bacteria</taxon>
        <taxon>Bacillati</taxon>
        <taxon>Actinomycetota</taxon>
        <taxon>Actinomycetes</taxon>
        <taxon>Kitasatosporales</taxon>
        <taxon>Streptomycetaceae</taxon>
        <taxon>Kitasatospora</taxon>
    </lineage>
</organism>
<accession>A0A919KTZ3</accession>
<dbReference type="RefSeq" id="WP_190211775.1">
    <property type="nucleotide sequence ID" value="NZ_BNBO01000017.1"/>
</dbReference>
<dbReference type="EMBL" id="BNBO01000017">
    <property type="protein sequence ID" value="GHH72387.1"/>
    <property type="molecule type" value="Genomic_DNA"/>
</dbReference>
<dbReference type="Proteomes" id="UP000617734">
    <property type="component" value="Unassembled WGS sequence"/>
</dbReference>
<feature type="signal peptide" evidence="1">
    <location>
        <begin position="1"/>
        <end position="23"/>
    </location>
</feature>
<evidence type="ECO:0000256" key="1">
    <source>
        <dbReference type="SAM" id="SignalP"/>
    </source>
</evidence>
<evidence type="ECO:0000313" key="2">
    <source>
        <dbReference type="EMBL" id="GHH72387.1"/>
    </source>
</evidence>
<evidence type="ECO:0000313" key="3">
    <source>
        <dbReference type="Proteomes" id="UP000617734"/>
    </source>
</evidence>
<name>A0A919KTZ3_9ACTN</name>
<dbReference type="AlphaFoldDB" id="A0A919KTZ3"/>
<reference evidence="2" key="2">
    <citation type="submission" date="2020-09" db="EMBL/GenBank/DDBJ databases">
        <authorList>
            <person name="Sun Q."/>
            <person name="Ohkuma M."/>
        </authorList>
    </citation>
    <scope>NUCLEOTIDE SEQUENCE</scope>
    <source>
        <strain evidence="2">JCM 4646</strain>
    </source>
</reference>
<proteinExistence type="predicted"/>
<gene>
    <name evidence="2" type="ORF">GCM10018781_35120</name>
</gene>
<keyword evidence="3" id="KW-1185">Reference proteome</keyword>
<dbReference type="GeneID" id="95353930"/>
<keyword evidence="1" id="KW-0732">Signal</keyword>
<sequence length="78" mass="7239">MKKLTALAALTLAGLALAAPAHAAPAPAPAGGDALDGIADGLSVSPGDLVLQQAAGLPVAGGPVKGLQALTPRPGTVG</sequence>
<reference evidence="2" key="1">
    <citation type="journal article" date="2014" name="Int. J. Syst. Evol. Microbiol.">
        <title>Complete genome sequence of Corynebacterium casei LMG S-19264T (=DSM 44701T), isolated from a smear-ripened cheese.</title>
        <authorList>
            <consortium name="US DOE Joint Genome Institute (JGI-PGF)"/>
            <person name="Walter F."/>
            <person name="Albersmeier A."/>
            <person name="Kalinowski J."/>
            <person name="Ruckert C."/>
        </authorList>
    </citation>
    <scope>NUCLEOTIDE SEQUENCE</scope>
    <source>
        <strain evidence="2">JCM 4646</strain>
    </source>
</reference>
<feature type="chain" id="PRO_5037111536" description="ATP-binding protein" evidence="1">
    <location>
        <begin position="24"/>
        <end position="78"/>
    </location>
</feature>
<evidence type="ECO:0008006" key="4">
    <source>
        <dbReference type="Google" id="ProtNLM"/>
    </source>
</evidence>
<protein>
    <recommendedName>
        <fullName evidence="4">ATP-binding protein</fullName>
    </recommendedName>
</protein>
<comment type="caution">
    <text evidence="2">The sequence shown here is derived from an EMBL/GenBank/DDBJ whole genome shotgun (WGS) entry which is preliminary data.</text>
</comment>